<dbReference type="CDD" id="cd14014">
    <property type="entry name" value="STKc_PknB_like"/>
    <property type="match status" value="1"/>
</dbReference>
<dbReference type="Gene3D" id="1.10.510.10">
    <property type="entry name" value="Transferase(Phosphotransferase) domain 1"/>
    <property type="match status" value="1"/>
</dbReference>
<evidence type="ECO:0000256" key="3">
    <source>
        <dbReference type="ARBA" id="ARBA00022679"/>
    </source>
</evidence>
<dbReference type="Proteomes" id="UP000228921">
    <property type="component" value="Unassembled WGS sequence"/>
</dbReference>
<feature type="transmembrane region" description="Helical" evidence="11">
    <location>
        <begin position="352"/>
        <end position="374"/>
    </location>
</feature>
<name>A0A2M8P1Q8_9CHLR</name>
<gene>
    <name evidence="13" type="ORF">CUN51_03950</name>
</gene>
<dbReference type="InterPro" id="IPR008271">
    <property type="entry name" value="Ser/Thr_kinase_AS"/>
</dbReference>
<dbReference type="Gene3D" id="3.30.200.20">
    <property type="entry name" value="Phosphorylase Kinase, domain 1"/>
    <property type="match status" value="1"/>
</dbReference>
<organism evidence="13 14">
    <name type="scientific">Candidatus Thermofonsia Clade 1 bacterium</name>
    <dbReference type="NCBI Taxonomy" id="2364210"/>
    <lineage>
        <taxon>Bacteria</taxon>
        <taxon>Bacillati</taxon>
        <taxon>Chloroflexota</taxon>
        <taxon>Candidatus Thermofontia</taxon>
        <taxon>Candidatus Thermofonsia Clade 1</taxon>
    </lineage>
</organism>
<comment type="catalytic activity">
    <reaction evidence="7">
        <text>L-threonyl-[protein] + ATP = O-phospho-L-threonyl-[protein] + ADP + H(+)</text>
        <dbReference type="Rhea" id="RHEA:46608"/>
        <dbReference type="Rhea" id="RHEA-COMP:11060"/>
        <dbReference type="Rhea" id="RHEA-COMP:11605"/>
        <dbReference type="ChEBI" id="CHEBI:15378"/>
        <dbReference type="ChEBI" id="CHEBI:30013"/>
        <dbReference type="ChEBI" id="CHEBI:30616"/>
        <dbReference type="ChEBI" id="CHEBI:61977"/>
        <dbReference type="ChEBI" id="CHEBI:456216"/>
        <dbReference type="EC" id="2.7.11.1"/>
    </reaction>
</comment>
<evidence type="ECO:0000313" key="14">
    <source>
        <dbReference type="Proteomes" id="UP000228921"/>
    </source>
</evidence>
<feature type="region of interest" description="Disordered" evidence="10">
    <location>
        <begin position="543"/>
        <end position="564"/>
    </location>
</feature>
<proteinExistence type="predicted"/>
<dbReference type="PROSITE" id="PS50011">
    <property type="entry name" value="PROTEIN_KINASE_DOM"/>
    <property type="match status" value="1"/>
</dbReference>
<evidence type="ECO:0000256" key="7">
    <source>
        <dbReference type="ARBA" id="ARBA00047899"/>
    </source>
</evidence>
<feature type="binding site" evidence="9">
    <location>
        <position position="79"/>
    </location>
    <ligand>
        <name>ATP</name>
        <dbReference type="ChEBI" id="CHEBI:30616"/>
    </ligand>
</feature>
<evidence type="ECO:0000256" key="10">
    <source>
        <dbReference type="SAM" id="MobiDB-lite"/>
    </source>
</evidence>
<keyword evidence="11" id="KW-1133">Transmembrane helix</keyword>
<dbReference type="EC" id="2.7.11.1" evidence="1"/>
<dbReference type="PROSITE" id="PS00108">
    <property type="entry name" value="PROTEIN_KINASE_ST"/>
    <property type="match status" value="1"/>
</dbReference>
<dbReference type="Gene3D" id="2.60.120.380">
    <property type="match status" value="6"/>
</dbReference>
<feature type="region of interest" description="Disordered" evidence="10">
    <location>
        <begin position="314"/>
        <end position="348"/>
    </location>
</feature>
<dbReference type="Pfam" id="PF04151">
    <property type="entry name" value="PPC"/>
    <property type="match status" value="1"/>
</dbReference>
<evidence type="ECO:0000256" key="9">
    <source>
        <dbReference type="PROSITE-ProRule" id="PRU10141"/>
    </source>
</evidence>
<dbReference type="GO" id="GO:0004674">
    <property type="term" value="F:protein serine/threonine kinase activity"/>
    <property type="evidence" value="ECO:0007669"/>
    <property type="project" value="UniProtKB-KW"/>
</dbReference>
<keyword evidence="11" id="KW-0472">Membrane</keyword>
<keyword evidence="5" id="KW-0418">Kinase</keyword>
<dbReference type="InterPro" id="IPR017441">
    <property type="entry name" value="Protein_kinase_ATP_BS"/>
</dbReference>
<keyword evidence="3" id="KW-0808">Transferase</keyword>
<keyword evidence="6 9" id="KW-0067">ATP-binding</keyword>
<reference evidence="13 14" key="1">
    <citation type="submission" date="2017-11" db="EMBL/GenBank/DDBJ databases">
        <title>Evolution of Phototrophy in the Chloroflexi Phylum Driven by Horizontal Gene Transfer.</title>
        <authorList>
            <person name="Ward L.M."/>
            <person name="Hemp J."/>
            <person name="Shih P.M."/>
            <person name="Mcglynn S.E."/>
            <person name="Fischer W."/>
        </authorList>
    </citation>
    <scope>NUCLEOTIDE SEQUENCE [LARGE SCALE GENOMIC DNA]</scope>
    <source>
        <strain evidence="13">CP2_2F</strain>
    </source>
</reference>
<dbReference type="FunFam" id="1.10.510.10:FF:000021">
    <property type="entry name" value="Serine/threonine protein kinase"/>
    <property type="match status" value="1"/>
</dbReference>
<keyword evidence="4 9" id="KW-0547">Nucleotide-binding</keyword>
<sequence>MASHFLSLPSPPLIKIALAHLVHYNVAYPIGQAQTNLPMANPIGQTLGQYRITAVLGRGGMATVYRAHQATMNRDVAIKVIKPELSDSEQFKARFDLEAQVIARLSHPHILKVFDYGRQDDLVYLVMELLEGGNLADALRQSGRLSPERAVRILEQISAALDYAHMQGIVHRDLKPQNVLLDTLGNAFLTDFGIAKMLSDTGALTQSGQMMGTPAYMAPEQWRGESPTPAVDIYALGVMLYEMLTGETPFKADTPFAMMNAHIYKQPPPLHESHPDLPPALDLVLQRALAKAPEERFQSATELAQACRAAFEGRPLPISTQTPTSQALPRQSGLGADQTLPPRPKPASSSRLILIGGMLIILALVGVLVLLISAPEQTPTVAQATETPPPETPAQAPPVVIVTDTHTPEPSPATVLAQAPTATLTLTESATATPTSTATATLTPTATSTLTLTPSLTPTITPTATPTLDPRLIAAQTAAAIASQTALVVQQTAFARQQTVEAIQIQTLVAEQILAFAQTSTAEAIASFTATFTPTATPTFTFTPTATATPTQTPTFTFTPTATPTQTPTPTFTFTLSFTPSPTPTLTPTFTSTATPTPTVTPTVFVTPTVNAQAVASRALDYNMTVEGAIDSETPFNEWRLRGNYGDRLLISVSVVSGNLIPVVRLLDSRGNFVDWNDSGGTLNTLPLPRDDDYILFVSRRNLERGTSSGSYILNVTLLERGLRPTATPTPTLTPSRTPTPLPTLTLTPSSTPIRALQFGGEFGGYLPSPQAVDQWTFVGRAQELIALRVLPLGDSSLTLRATVRGAGLPPEGVLAPQGELPRLLLPQSGQYTVEIGVVGGQRGQYVVRLERLPVDGIATPAPRNFLRYGDSIRSFVNDSAPEQRFNFEGAAGDRVTITARIGGIGDPILELLDPSGTLLAQNDDSNASTDAAIESFTLPMNGTYTIRVTRYSRRTGGEFLLRLTREPPLVPPLSTYPPSALVPTGTPLLTYGETLVGNLADRQTRQFVFLGRRGEAINLTVSRKSNSLDPFLRLVDNQSGNVLYESNQGTTGDDVETINTVLLTTGTFTVTLSPAPYRPNNGDFRLDFRSNNTLLPLNMGEERSASVDSSRAQFTYTFSALAGQYLRLEARPGLTSRLDPLLMLLAPNGRLIAFHNSLDPEQSRTALIDGLLLQESGVYTVVVTRAGGEVGTTNGAFLLSHTLSNYPPETAWQTQRSLRYGGAVAGEMDAVQSHEWHFEGKAGDVINLTVSRLYGSGVVAFGALLAPDGSTVIPSGTTVVGRERSLQNTYQLPQDGTYTVFVSGERLQYTLWATFVRNIPLVPELLRYNEVETSSFLTGGSRISFKFEGKFADNVDLLVFWRPGVGASVSVSVADPSGRTESLGYTSTSATSSAWRRSLTQAGTYTLTIRNDSDQEIAYTVRLNAEIPAPTPTPPTINISSGQIMRGRLSAPDSVVYRFLARSYQQVRVTVETQRSDAPILQLIAPDGTPVREARQTRKDGYAALEAPLAQDGQYAISLIATQDSAAGDYLLSFFLLDKTLPPTPIIEATISADRLNAAQLIPVDGYAQGQIAAAEERYYRFSGRAGQIALISLYLPVAGEVNTPGAPPPVGRPTPRPPDPVFATVALYDAARNFVAEASTSAENNRTQPLLVAPLTQDGDYLIVVRGRGLGSMARPFWLSVITSAPDATPTRAPFNFLPFEEVQRVIIDGVRDAGISEWRYTPRSRSVLFVVRPTPDSRLKASLEIYTREGLREAVAVASAEGEELRIAIPQLSSTDDYRVVIRALDGTSGAFSLYASGSVHGLTVFRTVRRCFVRNGPSNEATYFTEFFGVDYEAFARTADAQWVRVRDRETRRYGWVSIRQIEFTYGDVSKLPIEQP</sequence>
<dbReference type="EMBL" id="PGTK01000003">
    <property type="protein sequence ID" value="PJF31491.1"/>
    <property type="molecule type" value="Genomic_DNA"/>
</dbReference>
<evidence type="ECO:0000256" key="2">
    <source>
        <dbReference type="ARBA" id="ARBA00022527"/>
    </source>
</evidence>
<dbReference type="Pfam" id="PF00069">
    <property type="entry name" value="Pkinase"/>
    <property type="match status" value="1"/>
</dbReference>
<evidence type="ECO:0000256" key="6">
    <source>
        <dbReference type="ARBA" id="ARBA00022840"/>
    </source>
</evidence>
<keyword evidence="11" id="KW-0812">Transmembrane</keyword>
<evidence type="ECO:0000256" key="4">
    <source>
        <dbReference type="ARBA" id="ARBA00022741"/>
    </source>
</evidence>
<accession>A0A2M8P1Q8</accession>
<keyword evidence="2" id="KW-0723">Serine/threonine-protein kinase</keyword>
<dbReference type="InterPro" id="IPR007280">
    <property type="entry name" value="Peptidase_C_arc/bac"/>
</dbReference>
<dbReference type="GO" id="GO:0005524">
    <property type="term" value="F:ATP binding"/>
    <property type="evidence" value="ECO:0007669"/>
    <property type="project" value="UniProtKB-UniRule"/>
</dbReference>
<feature type="domain" description="Protein kinase" evidence="12">
    <location>
        <begin position="50"/>
        <end position="311"/>
    </location>
</feature>
<dbReference type="InterPro" id="IPR011009">
    <property type="entry name" value="Kinase-like_dom_sf"/>
</dbReference>
<evidence type="ECO:0000256" key="1">
    <source>
        <dbReference type="ARBA" id="ARBA00012513"/>
    </source>
</evidence>
<evidence type="ECO:0000256" key="5">
    <source>
        <dbReference type="ARBA" id="ARBA00022777"/>
    </source>
</evidence>
<dbReference type="PANTHER" id="PTHR43289">
    <property type="entry name" value="MITOGEN-ACTIVATED PROTEIN KINASE KINASE KINASE 20-RELATED"/>
    <property type="match status" value="1"/>
</dbReference>
<dbReference type="PROSITE" id="PS00107">
    <property type="entry name" value="PROTEIN_KINASE_ATP"/>
    <property type="match status" value="1"/>
</dbReference>
<evidence type="ECO:0000256" key="8">
    <source>
        <dbReference type="ARBA" id="ARBA00048679"/>
    </source>
</evidence>
<protein>
    <recommendedName>
        <fullName evidence="1">non-specific serine/threonine protein kinase</fullName>
        <ecNumber evidence="1">2.7.11.1</ecNumber>
    </recommendedName>
</protein>
<dbReference type="InterPro" id="IPR000719">
    <property type="entry name" value="Prot_kinase_dom"/>
</dbReference>
<evidence type="ECO:0000259" key="12">
    <source>
        <dbReference type="PROSITE" id="PS50011"/>
    </source>
</evidence>
<evidence type="ECO:0000256" key="11">
    <source>
        <dbReference type="SAM" id="Phobius"/>
    </source>
</evidence>
<evidence type="ECO:0000313" key="13">
    <source>
        <dbReference type="EMBL" id="PJF31491.1"/>
    </source>
</evidence>
<dbReference type="SUPFAM" id="SSF56112">
    <property type="entry name" value="Protein kinase-like (PK-like)"/>
    <property type="match status" value="1"/>
</dbReference>
<feature type="compositionally biased region" description="Polar residues" evidence="10">
    <location>
        <begin position="318"/>
        <end position="329"/>
    </location>
</feature>
<dbReference type="SMART" id="SM00220">
    <property type="entry name" value="S_TKc"/>
    <property type="match status" value="1"/>
</dbReference>
<dbReference type="PANTHER" id="PTHR43289:SF6">
    <property type="entry name" value="SERINE_THREONINE-PROTEIN KINASE NEKL-3"/>
    <property type="match status" value="1"/>
</dbReference>
<comment type="catalytic activity">
    <reaction evidence="8">
        <text>L-seryl-[protein] + ATP = O-phospho-L-seryl-[protein] + ADP + H(+)</text>
        <dbReference type="Rhea" id="RHEA:17989"/>
        <dbReference type="Rhea" id="RHEA-COMP:9863"/>
        <dbReference type="Rhea" id="RHEA-COMP:11604"/>
        <dbReference type="ChEBI" id="CHEBI:15378"/>
        <dbReference type="ChEBI" id="CHEBI:29999"/>
        <dbReference type="ChEBI" id="CHEBI:30616"/>
        <dbReference type="ChEBI" id="CHEBI:83421"/>
        <dbReference type="ChEBI" id="CHEBI:456216"/>
        <dbReference type="EC" id="2.7.11.1"/>
    </reaction>
</comment>
<comment type="caution">
    <text evidence="13">The sequence shown here is derived from an EMBL/GenBank/DDBJ whole genome shotgun (WGS) entry which is preliminary data.</text>
</comment>
<dbReference type="FunFam" id="3.30.200.20:FF:000035">
    <property type="entry name" value="Serine/threonine protein kinase Stk1"/>
    <property type="match status" value="1"/>
</dbReference>